<dbReference type="AlphaFoldDB" id="A0AAD9DV89"/>
<evidence type="ECO:0000313" key="4">
    <source>
        <dbReference type="EMBL" id="KAK1795211.1"/>
    </source>
</evidence>
<organism evidence="4 5">
    <name type="scientific">Electrophorus voltai</name>
    <dbReference type="NCBI Taxonomy" id="2609070"/>
    <lineage>
        <taxon>Eukaryota</taxon>
        <taxon>Metazoa</taxon>
        <taxon>Chordata</taxon>
        <taxon>Craniata</taxon>
        <taxon>Vertebrata</taxon>
        <taxon>Euteleostomi</taxon>
        <taxon>Actinopterygii</taxon>
        <taxon>Neopterygii</taxon>
        <taxon>Teleostei</taxon>
        <taxon>Ostariophysi</taxon>
        <taxon>Gymnotiformes</taxon>
        <taxon>Gymnotoidei</taxon>
        <taxon>Gymnotidae</taxon>
        <taxon>Electrophorus</taxon>
    </lineage>
</organism>
<evidence type="ECO:0000313" key="5">
    <source>
        <dbReference type="Proteomes" id="UP001239994"/>
    </source>
</evidence>
<dbReference type="SMART" id="SM00443">
    <property type="entry name" value="G_patch"/>
    <property type="match status" value="1"/>
</dbReference>
<feature type="domain" description="G-patch" evidence="3">
    <location>
        <begin position="14"/>
        <end position="60"/>
    </location>
</feature>
<evidence type="ECO:0000256" key="1">
    <source>
        <dbReference type="ARBA" id="ARBA00040365"/>
    </source>
</evidence>
<keyword evidence="5" id="KW-1185">Reference proteome</keyword>
<dbReference type="InterPro" id="IPR000467">
    <property type="entry name" value="G_patch_dom"/>
</dbReference>
<feature type="compositionally biased region" description="Basic and acidic residues" evidence="2">
    <location>
        <begin position="310"/>
        <end position="320"/>
    </location>
</feature>
<evidence type="ECO:0000259" key="3">
    <source>
        <dbReference type="PROSITE" id="PS50174"/>
    </source>
</evidence>
<dbReference type="PANTHER" id="PTHR23149">
    <property type="entry name" value="G PATCH DOMAIN CONTAINING PROTEIN"/>
    <property type="match status" value="1"/>
</dbReference>
<feature type="non-terminal residue" evidence="4">
    <location>
        <position position="471"/>
    </location>
</feature>
<dbReference type="PANTHER" id="PTHR23149:SF9">
    <property type="entry name" value="G PATCH DOMAIN-CONTAINING PROTEIN 4"/>
    <property type="match status" value="1"/>
</dbReference>
<feature type="region of interest" description="Disordered" evidence="2">
    <location>
        <begin position="203"/>
        <end position="325"/>
    </location>
</feature>
<comment type="caution">
    <text evidence="4">The sequence shown here is derived from an EMBL/GenBank/DDBJ whole genome shotgun (WGS) entry which is preliminary data.</text>
</comment>
<name>A0AAD9DV89_9TELE</name>
<dbReference type="PROSITE" id="PS50174">
    <property type="entry name" value="G_PATCH"/>
    <property type="match status" value="1"/>
</dbReference>
<feature type="compositionally biased region" description="Basic residues" evidence="2">
    <location>
        <begin position="460"/>
        <end position="471"/>
    </location>
</feature>
<feature type="region of interest" description="Disordered" evidence="2">
    <location>
        <begin position="452"/>
        <end position="471"/>
    </location>
</feature>
<dbReference type="Pfam" id="PF01585">
    <property type="entry name" value="G-patch"/>
    <property type="match status" value="1"/>
</dbReference>
<evidence type="ECO:0000256" key="2">
    <source>
        <dbReference type="SAM" id="MobiDB-lite"/>
    </source>
</evidence>
<accession>A0AAD9DV89</accession>
<dbReference type="EMBL" id="JAROKS010000016">
    <property type="protein sequence ID" value="KAK1795211.1"/>
    <property type="molecule type" value="Genomic_DNA"/>
</dbReference>
<reference evidence="4" key="1">
    <citation type="submission" date="2023-03" db="EMBL/GenBank/DDBJ databases">
        <title>Electrophorus voltai genome.</title>
        <authorList>
            <person name="Bian C."/>
        </authorList>
    </citation>
    <scope>NUCLEOTIDE SEQUENCE</scope>
    <source>
        <strain evidence="4">CB-2022</strain>
        <tissue evidence="4">Muscle</tissue>
    </source>
</reference>
<feature type="compositionally biased region" description="Low complexity" evidence="2">
    <location>
        <begin position="215"/>
        <end position="226"/>
    </location>
</feature>
<sequence>LSRMAEVVQEKSGGLSFAERQLVRHGWERGKGLGRDESGISEAIKVKVKCDKGGVGHKESEQFTFHWWDHVFNKASANLAVESGQDGVLVKKIEGTEARTISNKKPRKATPHKSVLYGCFVKSATLLSGQEQPECESSCSEDRSCSEDEENLDLSSTAKLSDAELMKACGGRTAHKGARHGLTMRAKLARLEQQEQEFMAKYGTKTSGSPPRTGAATPTPLPSLAPNHGPAGKTKRKKARKNKEQGSSEPPERGSHLSPPHHDDEVSKKQKKRSKQNAAPDSADMPGALVDNKEMPYTKLKGKKRRKHLEKITEPGDGKDGYSSLVLDEDHTWSTQQNKRITAAKPHGVAADHLEGAGVLKKEREKKHFEQMAEEALKENSLVVSECYVQAQQEEGSVALQPAHGIVSRKKKKKSCKPKKLEPLATELGTLHSWEASSNEASNKIENVETAACGTEKSDRRKRKRCRGGEQ</sequence>
<dbReference type="InterPro" id="IPR050656">
    <property type="entry name" value="PINX1"/>
</dbReference>
<gene>
    <name evidence="4" type="ORF">P4O66_010384</name>
</gene>
<dbReference type="GO" id="GO:0003676">
    <property type="term" value="F:nucleic acid binding"/>
    <property type="evidence" value="ECO:0007669"/>
    <property type="project" value="InterPro"/>
</dbReference>
<feature type="compositionally biased region" description="Basic and acidic residues" evidence="2">
    <location>
        <begin position="242"/>
        <end position="268"/>
    </location>
</feature>
<protein>
    <recommendedName>
        <fullName evidence="1">G patch domain-containing protein 4</fullName>
    </recommendedName>
</protein>
<dbReference type="GO" id="GO:0005730">
    <property type="term" value="C:nucleolus"/>
    <property type="evidence" value="ECO:0007669"/>
    <property type="project" value="TreeGrafter"/>
</dbReference>
<proteinExistence type="predicted"/>
<feature type="compositionally biased region" description="Basic residues" evidence="2">
    <location>
        <begin position="300"/>
        <end position="309"/>
    </location>
</feature>
<dbReference type="Proteomes" id="UP001239994">
    <property type="component" value="Unassembled WGS sequence"/>
</dbReference>